<dbReference type="Pfam" id="PF00528">
    <property type="entry name" value="BPD_transp_1"/>
    <property type="match status" value="1"/>
</dbReference>
<comment type="caution">
    <text evidence="10">The sequence shown here is derived from an EMBL/GenBank/DDBJ whole genome shotgun (WGS) entry which is preliminary data.</text>
</comment>
<dbReference type="SUPFAM" id="SSF161098">
    <property type="entry name" value="MetI-like"/>
    <property type="match status" value="1"/>
</dbReference>
<feature type="transmembrane region" description="Helical" evidence="8">
    <location>
        <begin position="263"/>
        <end position="285"/>
    </location>
</feature>
<keyword evidence="6 8" id="KW-1133">Transmembrane helix</keyword>
<accession>A0A2D6YL04</accession>
<dbReference type="GO" id="GO:0055085">
    <property type="term" value="P:transmembrane transport"/>
    <property type="evidence" value="ECO:0007669"/>
    <property type="project" value="InterPro"/>
</dbReference>
<dbReference type="InterPro" id="IPR000515">
    <property type="entry name" value="MetI-like"/>
</dbReference>
<reference evidence="11" key="1">
    <citation type="submission" date="2017-09" db="EMBL/GenBank/DDBJ databases">
        <title>The Reconstruction of 2,631 Draft Metagenome-Assembled Genomes from the Global Oceans.</title>
        <authorList>
            <person name="Tully B.J."/>
            <person name="Graham E.D."/>
            <person name="Heidelberg J.F."/>
        </authorList>
    </citation>
    <scope>NUCLEOTIDE SEQUENCE [LARGE SCALE GENOMIC DNA]</scope>
</reference>
<evidence type="ECO:0000313" key="11">
    <source>
        <dbReference type="Proteomes" id="UP000226525"/>
    </source>
</evidence>
<sequence>MSFGIPPTIWLFAFFLGPLFLVWGLSFGEKQGIIRVAITGTLENYLRALQPLYLQIFLKSFWYAGLTTFFCLVISFPVALAITFASDRWKPILLLLIILPFWTNLLIRTYALIAVLRTNGYLNDLLELIWQSADSGLRILGLGDWNLLGERFHRFELLYNNFAVVYGLVYVHLPFMVLPLYAALDRMDRSYIEVSLDLGASQWRTFLSVIVPLALPGIISGVIITFIPALGTYLTPDLLGGTDSQMIANVIERQFKSANDWPFGAALSFLLMYLTFFALSVRALLTNHDEKGLA</sequence>
<feature type="transmembrane region" description="Helical" evidence="8">
    <location>
        <begin position="205"/>
        <end position="230"/>
    </location>
</feature>
<keyword evidence="7 8" id="KW-0472">Membrane</keyword>
<evidence type="ECO:0000256" key="2">
    <source>
        <dbReference type="ARBA" id="ARBA00007069"/>
    </source>
</evidence>
<keyword evidence="5 8" id="KW-0812">Transmembrane</keyword>
<dbReference type="AlphaFoldDB" id="A0A2D6YL04"/>
<dbReference type="PROSITE" id="PS50928">
    <property type="entry name" value="ABC_TM1"/>
    <property type="match status" value="1"/>
</dbReference>
<gene>
    <name evidence="10" type="ORF">CMN54_10480</name>
</gene>
<evidence type="ECO:0000313" key="10">
    <source>
        <dbReference type="EMBL" id="MAH63849.1"/>
    </source>
</evidence>
<evidence type="ECO:0000256" key="3">
    <source>
        <dbReference type="ARBA" id="ARBA00022448"/>
    </source>
</evidence>
<dbReference type="PANTHER" id="PTHR42929:SF1">
    <property type="entry name" value="INNER MEMBRANE ABC TRANSPORTER PERMEASE PROTEIN YDCU-RELATED"/>
    <property type="match status" value="1"/>
</dbReference>
<comment type="subcellular location">
    <subcellularLocation>
        <location evidence="1 8">Cell membrane</location>
        <topology evidence="1 8">Multi-pass membrane protein</topology>
    </subcellularLocation>
</comment>
<evidence type="ECO:0000256" key="8">
    <source>
        <dbReference type="RuleBase" id="RU363032"/>
    </source>
</evidence>
<name>A0A2D6YL04_9DELT</name>
<organism evidence="10 11">
    <name type="scientific">SAR324 cluster bacterium</name>
    <dbReference type="NCBI Taxonomy" id="2024889"/>
    <lineage>
        <taxon>Bacteria</taxon>
        <taxon>Deltaproteobacteria</taxon>
        <taxon>SAR324 cluster</taxon>
    </lineage>
</organism>
<feature type="transmembrane region" description="Helical" evidence="8">
    <location>
        <begin position="92"/>
        <end position="116"/>
    </location>
</feature>
<evidence type="ECO:0000256" key="5">
    <source>
        <dbReference type="ARBA" id="ARBA00022692"/>
    </source>
</evidence>
<keyword evidence="4" id="KW-1003">Cell membrane</keyword>
<dbReference type="Proteomes" id="UP000226525">
    <property type="component" value="Unassembled WGS sequence"/>
</dbReference>
<dbReference type="Gene3D" id="1.10.3720.10">
    <property type="entry name" value="MetI-like"/>
    <property type="match status" value="1"/>
</dbReference>
<keyword evidence="3 8" id="KW-0813">Transport</keyword>
<evidence type="ECO:0000256" key="7">
    <source>
        <dbReference type="ARBA" id="ARBA00023136"/>
    </source>
</evidence>
<dbReference type="InterPro" id="IPR035906">
    <property type="entry name" value="MetI-like_sf"/>
</dbReference>
<comment type="similarity">
    <text evidence="2">Belongs to the binding-protein-dependent transport system permease family. CysTW subfamily.</text>
</comment>
<evidence type="ECO:0000256" key="1">
    <source>
        <dbReference type="ARBA" id="ARBA00004651"/>
    </source>
</evidence>
<feature type="transmembrane region" description="Helical" evidence="8">
    <location>
        <begin position="163"/>
        <end position="184"/>
    </location>
</feature>
<evidence type="ECO:0000259" key="9">
    <source>
        <dbReference type="PROSITE" id="PS50928"/>
    </source>
</evidence>
<feature type="domain" description="ABC transmembrane type-1" evidence="9">
    <location>
        <begin position="57"/>
        <end position="282"/>
    </location>
</feature>
<dbReference type="PANTHER" id="PTHR42929">
    <property type="entry name" value="INNER MEMBRANE ABC TRANSPORTER PERMEASE PROTEIN YDCU-RELATED-RELATED"/>
    <property type="match status" value="1"/>
</dbReference>
<protein>
    <submittedName>
        <fullName evidence="10">Spermidine/putrescine ABC transporter permease</fullName>
    </submittedName>
</protein>
<feature type="transmembrane region" description="Helical" evidence="8">
    <location>
        <begin position="61"/>
        <end position="85"/>
    </location>
</feature>
<proteinExistence type="inferred from homology"/>
<dbReference type="CDD" id="cd06261">
    <property type="entry name" value="TM_PBP2"/>
    <property type="match status" value="1"/>
</dbReference>
<evidence type="ECO:0000256" key="6">
    <source>
        <dbReference type="ARBA" id="ARBA00022989"/>
    </source>
</evidence>
<dbReference type="GO" id="GO:0005886">
    <property type="term" value="C:plasma membrane"/>
    <property type="evidence" value="ECO:0007669"/>
    <property type="project" value="UniProtKB-SubCell"/>
</dbReference>
<evidence type="ECO:0000256" key="4">
    <source>
        <dbReference type="ARBA" id="ARBA00022475"/>
    </source>
</evidence>
<dbReference type="EMBL" id="NZEX01000117">
    <property type="protein sequence ID" value="MAH63849.1"/>
    <property type="molecule type" value="Genomic_DNA"/>
</dbReference>